<dbReference type="RefSeq" id="WP_274321959.1">
    <property type="nucleotide sequence ID" value="NZ_CP118158.1"/>
</dbReference>
<keyword evidence="3 6" id="KW-0560">Oxidoreductase</keyword>
<proteinExistence type="inferred from homology"/>
<evidence type="ECO:0000256" key="1">
    <source>
        <dbReference type="ARBA" id="ARBA00009986"/>
    </source>
</evidence>
<dbReference type="GO" id="GO:0016620">
    <property type="term" value="F:oxidoreductase activity, acting on the aldehyde or oxo group of donors, NAD or NADP as acceptor"/>
    <property type="evidence" value="ECO:0007669"/>
    <property type="project" value="UniProtKB-ARBA"/>
</dbReference>
<dbReference type="InterPro" id="IPR016163">
    <property type="entry name" value="Ald_DH_C"/>
</dbReference>
<dbReference type="PANTHER" id="PTHR42986">
    <property type="entry name" value="BENZALDEHYDE DEHYDROGENASE YFMT"/>
    <property type="match status" value="1"/>
</dbReference>
<evidence type="ECO:0000313" key="9">
    <source>
        <dbReference type="Proteomes" id="UP001596432"/>
    </source>
</evidence>
<keyword evidence="9" id="KW-1185">Reference proteome</keyword>
<dbReference type="PANTHER" id="PTHR42986:SF1">
    <property type="entry name" value="BENZALDEHYDE DEHYDROGENASE YFMT"/>
    <property type="match status" value="1"/>
</dbReference>
<dbReference type="InterPro" id="IPR029510">
    <property type="entry name" value="Ald_DH_CS_GLU"/>
</dbReference>
<dbReference type="PROSITE" id="PS00687">
    <property type="entry name" value="ALDEHYDE_DEHYDR_GLU"/>
    <property type="match status" value="1"/>
</dbReference>
<dbReference type="GeneID" id="78821182"/>
<evidence type="ECO:0000313" key="8">
    <source>
        <dbReference type="EMBL" id="MFC7140876.1"/>
    </source>
</evidence>
<name>A0ABD5Y5A6_9EURY</name>
<evidence type="ECO:0000256" key="5">
    <source>
        <dbReference type="PROSITE-ProRule" id="PRU10007"/>
    </source>
</evidence>
<dbReference type="FunFam" id="3.40.309.10:FF:000009">
    <property type="entry name" value="Aldehyde dehydrogenase A"/>
    <property type="match status" value="1"/>
</dbReference>
<comment type="similarity">
    <text evidence="1 6">Belongs to the aldehyde dehydrogenase family.</text>
</comment>
<organism evidence="8 9">
    <name type="scientific">Halosimplex aquaticum</name>
    <dbReference type="NCBI Taxonomy" id="3026162"/>
    <lineage>
        <taxon>Archaea</taxon>
        <taxon>Methanobacteriati</taxon>
        <taxon>Methanobacteriota</taxon>
        <taxon>Stenosarchaea group</taxon>
        <taxon>Halobacteria</taxon>
        <taxon>Halobacteriales</taxon>
        <taxon>Haloarculaceae</taxon>
        <taxon>Halosimplex</taxon>
    </lineage>
</organism>
<dbReference type="InterPro" id="IPR016162">
    <property type="entry name" value="Ald_DH_N"/>
</dbReference>
<dbReference type="Gene3D" id="3.40.605.10">
    <property type="entry name" value="Aldehyde Dehydrogenase, Chain A, domain 1"/>
    <property type="match status" value="1"/>
</dbReference>
<comment type="caution">
    <text evidence="8">The sequence shown here is derived from an EMBL/GenBank/DDBJ whole genome shotgun (WGS) entry which is preliminary data.</text>
</comment>
<gene>
    <name evidence="8" type="ORF">ACFQMA_13715</name>
</gene>
<feature type="domain" description="Aldehyde dehydrogenase" evidence="7">
    <location>
        <begin position="28"/>
        <end position="493"/>
    </location>
</feature>
<dbReference type="FunFam" id="3.40.605.10:FF:000007">
    <property type="entry name" value="NAD/NADP-dependent betaine aldehyde dehydrogenase"/>
    <property type="match status" value="1"/>
</dbReference>
<dbReference type="InterPro" id="IPR015590">
    <property type="entry name" value="Aldehyde_DH_dom"/>
</dbReference>
<dbReference type="Pfam" id="PF00171">
    <property type="entry name" value="Aldedh"/>
    <property type="match status" value="1"/>
</dbReference>
<dbReference type="SUPFAM" id="SSF53720">
    <property type="entry name" value="ALDH-like"/>
    <property type="match status" value="1"/>
</dbReference>
<dbReference type="InterPro" id="IPR016161">
    <property type="entry name" value="Ald_DH/histidinol_DH"/>
</dbReference>
<evidence type="ECO:0000256" key="4">
    <source>
        <dbReference type="ARBA" id="ARBA00023027"/>
    </source>
</evidence>
<keyword evidence="4" id="KW-0520">NAD</keyword>
<evidence type="ECO:0000256" key="3">
    <source>
        <dbReference type="ARBA" id="ARBA00023002"/>
    </source>
</evidence>
<dbReference type="EMBL" id="JBHTAS010000001">
    <property type="protein sequence ID" value="MFC7140876.1"/>
    <property type="molecule type" value="Genomic_DNA"/>
</dbReference>
<dbReference type="Proteomes" id="UP001596432">
    <property type="component" value="Unassembled WGS sequence"/>
</dbReference>
<dbReference type="Gene3D" id="3.40.309.10">
    <property type="entry name" value="Aldehyde Dehydrogenase, Chain A, domain 2"/>
    <property type="match status" value="1"/>
</dbReference>
<evidence type="ECO:0000256" key="2">
    <source>
        <dbReference type="ARBA" id="ARBA00011881"/>
    </source>
</evidence>
<feature type="active site" evidence="5">
    <location>
        <position position="265"/>
    </location>
</feature>
<sequence>MAQQAPRPADGPLSTETNWGFQYVDGEWIERGDRGGIDVFDPSTRERIATVAAGSTDDVDAAYDAAESAQPEWADTPPHRKASVIRSFVDALDEHFGELQSLLTEESGSCATKAKFEVMTAKGVAQEAAGFPTRLSGELKDSLIPGKDNRVERVPAGVVTVITPWNFPLSLTARAVLPALALGNAVVLKPAPNTPISGGLAFARLFEEAGLEPGLLNVVTGRDEEVGDAISGHSAADVVAFTGSTEVGRRVGKRAVDSLAFPALELGGNAPFVVLDDADLAAAVDAAAYGTVYHSGQACISINRHLVHESLADEYVDRLAERLAAVPTGSAHDEETVVGPLIDETQRDSVLDYVEATIEAGAALETGGETVPIDGVDDSLVVAPTVLSGVTNDMPAACNEHFGPVAPVITFADDDEAVEIANDTEYGLAAAVFGGDLGRAETVADAVDAGMVHVNDQPINEEPHVPFGGRKASGIGRYNGEAVVREFTEPKWVSVQRKQRRYPF</sequence>
<comment type="subunit">
    <text evidence="2">Homotetramer.</text>
</comment>
<accession>A0ABD5Y5A6</accession>
<reference evidence="8 9" key="1">
    <citation type="journal article" date="2019" name="Int. J. Syst. Evol. Microbiol.">
        <title>The Global Catalogue of Microorganisms (GCM) 10K type strain sequencing project: providing services to taxonomists for standard genome sequencing and annotation.</title>
        <authorList>
            <consortium name="The Broad Institute Genomics Platform"/>
            <consortium name="The Broad Institute Genome Sequencing Center for Infectious Disease"/>
            <person name="Wu L."/>
            <person name="Ma J."/>
        </authorList>
    </citation>
    <scope>NUCLEOTIDE SEQUENCE [LARGE SCALE GENOMIC DNA]</scope>
    <source>
        <strain evidence="8 9">XZYJT29</strain>
    </source>
</reference>
<evidence type="ECO:0000259" key="7">
    <source>
        <dbReference type="Pfam" id="PF00171"/>
    </source>
</evidence>
<evidence type="ECO:0000256" key="6">
    <source>
        <dbReference type="RuleBase" id="RU003345"/>
    </source>
</evidence>
<dbReference type="AlphaFoldDB" id="A0ABD5Y5A6"/>
<protein>
    <submittedName>
        <fullName evidence="8">Aldehyde dehydrogenase family protein</fullName>
    </submittedName>
</protein>